<evidence type="ECO:0000256" key="1">
    <source>
        <dbReference type="SAM" id="SignalP"/>
    </source>
</evidence>
<evidence type="ECO:0000313" key="3">
    <source>
        <dbReference type="Proteomes" id="UP000199088"/>
    </source>
</evidence>
<evidence type="ECO:0000313" key="2">
    <source>
        <dbReference type="EMBL" id="SDN97114.1"/>
    </source>
</evidence>
<feature type="chain" id="PRO_5011507181" evidence="1">
    <location>
        <begin position="30"/>
        <end position="202"/>
    </location>
</feature>
<dbReference type="OrthoDB" id="9934579at2"/>
<proteinExistence type="predicted"/>
<accession>A0A1H0FRA3</accession>
<dbReference type="AlphaFoldDB" id="A0A1H0FRA3"/>
<protein>
    <submittedName>
        <fullName evidence="2">Uncharacterized protein</fullName>
    </submittedName>
</protein>
<sequence>MPIRMRMLLTALTAPALAVVVGSAVPAQAAPISYTATFHAEAQVTLPDGRSAELIVDRYVGSSAATTFTEVEVDVACASARDCPNGGVGVLDLAGNEARFAPGLGRMTLAQVSMTVYGWTGRNPTQQTETPITVSAVLTANGPLTASVNRGTSCADPTATQCRSIDTSATRSATAVLTIDGVGHTGTGSMSSGRTLSVVAHR</sequence>
<organism evidence="2 3">
    <name type="scientific">Klenkia soli</name>
    <dbReference type="NCBI Taxonomy" id="1052260"/>
    <lineage>
        <taxon>Bacteria</taxon>
        <taxon>Bacillati</taxon>
        <taxon>Actinomycetota</taxon>
        <taxon>Actinomycetes</taxon>
        <taxon>Geodermatophilales</taxon>
        <taxon>Geodermatophilaceae</taxon>
        <taxon>Klenkia</taxon>
    </lineage>
</organism>
<dbReference type="EMBL" id="FNIR01000003">
    <property type="protein sequence ID" value="SDN97114.1"/>
    <property type="molecule type" value="Genomic_DNA"/>
</dbReference>
<dbReference type="RefSeq" id="WP_091240846.1">
    <property type="nucleotide sequence ID" value="NZ_FNIR01000003.1"/>
</dbReference>
<keyword evidence="3" id="KW-1185">Reference proteome</keyword>
<dbReference type="Proteomes" id="UP000199088">
    <property type="component" value="Unassembled WGS sequence"/>
</dbReference>
<keyword evidence="1" id="KW-0732">Signal</keyword>
<gene>
    <name evidence="2" type="ORF">SAMN05660199_00995</name>
</gene>
<name>A0A1H0FRA3_9ACTN</name>
<feature type="signal peptide" evidence="1">
    <location>
        <begin position="1"/>
        <end position="29"/>
    </location>
</feature>
<reference evidence="3" key="1">
    <citation type="submission" date="2016-10" db="EMBL/GenBank/DDBJ databases">
        <authorList>
            <person name="Varghese N."/>
            <person name="Submissions S."/>
        </authorList>
    </citation>
    <scope>NUCLEOTIDE SEQUENCE [LARGE SCALE GENOMIC DNA]</scope>
    <source>
        <strain evidence="3">DSM 45843</strain>
    </source>
</reference>